<evidence type="ECO:0000256" key="12">
    <source>
        <dbReference type="ARBA" id="ARBA00049181"/>
    </source>
</evidence>
<dbReference type="OrthoDB" id="6238971at2759"/>
<keyword evidence="3" id="KW-0328">Glycosyltransferase</keyword>
<dbReference type="InterPro" id="IPR029044">
    <property type="entry name" value="Nucleotide-diphossugar_trans"/>
</dbReference>
<reference evidence="14" key="1">
    <citation type="journal article" date="2017" name="bioRxiv">
        <title>Comparative analysis of the genomes of Stylophora pistillata and Acropora digitifera provides evidence for extensive differences between species of corals.</title>
        <authorList>
            <person name="Voolstra C.R."/>
            <person name="Li Y."/>
            <person name="Liew Y.J."/>
            <person name="Baumgarten S."/>
            <person name="Zoccola D."/>
            <person name="Flot J.-F."/>
            <person name="Tambutte S."/>
            <person name="Allemand D."/>
            <person name="Aranda M."/>
        </authorList>
    </citation>
    <scope>NUCLEOTIDE SEQUENCE [LARGE SCALE GENOMIC DNA]</scope>
</reference>
<dbReference type="Pfam" id="PF01501">
    <property type="entry name" value="Glyco_transf_8"/>
    <property type="match status" value="1"/>
</dbReference>
<dbReference type="PANTHER" id="PTHR46012">
    <property type="entry name" value="IP22168P"/>
    <property type="match status" value="1"/>
</dbReference>
<evidence type="ECO:0000256" key="1">
    <source>
        <dbReference type="ARBA" id="ARBA00004606"/>
    </source>
</evidence>
<evidence type="ECO:0000313" key="13">
    <source>
        <dbReference type="EMBL" id="PFX29660.1"/>
    </source>
</evidence>
<keyword evidence="5" id="KW-0812">Transmembrane</keyword>
<keyword evidence="7" id="KW-1133">Transmembrane helix</keyword>
<evidence type="ECO:0000256" key="11">
    <source>
        <dbReference type="ARBA" id="ARBA00038854"/>
    </source>
</evidence>
<comment type="caution">
    <text evidence="13">The sequence shown here is derived from an EMBL/GenBank/DDBJ whole genome shotgun (WGS) entry which is preliminary data.</text>
</comment>
<keyword evidence="8" id="KW-0472">Membrane</keyword>
<evidence type="ECO:0000256" key="2">
    <source>
        <dbReference type="ARBA" id="ARBA00006351"/>
    </source>
</evidence>
<dbReference type="Proteomes" id="UP000225706">
    <property type="component" value="Unassembled WGS sequence"/>
</dbReference>
<comment type="catalytic activity">
    <reaction evidence="12">
        <text>3-O-(beta-D-glucosyl)-L-seryl-[EGF-like domain protein] + UDP-alpha-D-xylose = 3-O-[alpha-D-xylosyl-(1-&gt;3)-beta-D-glucosyl]-L-seryl-[EGF-like domain protein] + UDP + H(+)</text>
        <dbReference type="Rhea" id="RHEA:56064"/>
        <dbReference type="Rhea" id="RHEA-COMP:14610"/>
        <dbReference type="Rhea" id="RHEA-COMP:14611"/>
        <dbReference type="ChEBI" id="CHEBI:15378"/>
        <dbReference type="ChEBI" id="CHEBI:57632"/>
        <dbReference type="ChEBI" id="CHEBI:58223"/>
        <dbReference type="ChEBI" id="CHEBI:140575"/>
        <dbReference type="ChEBI" id="CHEBI:140576"/>
        <dbReference type="EC" id="2.4.2.42"/>
    </reaction>
</comment>
<organism evidence="13 14">
    <name type="scientific">Stylophora pistillata</name>
    <name type="common">Smooth cauliflower coral</name>
    <dbReference type="NCBI Taxonomy" id="50429"/>
    <lineage>
        <taxon>Eukaryota</taxon>
        <taxon>Metazoa</taxon>
        <taxon>Cnidaria</taxon>
        <taxon>Anthozoa</taxon>
        <taxon>Hexacorallia</taxon>
        <taxon>Scleractinia</taxon>
        <taxon>Astrocoeniina</taxon>
        <taxon>Pocilloporidae</taxon>
        <taxon>Stylophora</taxon>
    </lineage>
</organism>
<accession>A0A2B4SLB0</accession>
<evidence type="ECO:0000313" key="14">
    <source>
        <dbReference type="Proteomes" id="UP000225706"/>
    </source>
</evidence>
<evidence type="ECO:0000256" key="4">
    <source>
        <dbReference type="ARBA" id="ARBA00022679"/>
    </source>
</evidence>
<keyword evidence="4 13" id="KW-0808">Transferase</keyword>
<dbReference type="InterPro" id="IPR051993">
    <property type="entry name" value="Glycosyltransferase_8"/>
</dbReference>
<comment type="function">
    <text evidence="10">Glycosyltransferase which elongates the O-linked glucose attached to EGF-like repeats in the extracellular domain of Notch proteins by catalyzing the addition of xylose.</text>
</comment>
<dbReference type="GO" id="GO:0016020">
    <property type="term" value="C:membrane"/>
    <property type="evidence" value="ECO:0007669"/>
    <property type="project" value="UniProtKB-SubCell"/>
</dbReference>
<evidence type="ECO:0000256" key="5">
    <source>
        <dbReference type="ARBA" id="ARBA00022692"/>
    </source>
</evidence>
<evidence type="ECO:0000256" key="10">
    <source>
        <dbReference type="ARBA" id="ARBA00037301"/>
    </source>
</evidence>
<keyword evidence="9" id="KW-0325">Glycoprotein</keyword>
<dbReference type="Gene3D" id="3.90.550.10">
    <property type="entry name" value="Spore Coat Polysaccharide Biosynthesis Protein SpsA, Chain A"/>
    <property type="match status" value="1"/>
</dbReference>
<evidence type="ECO:0000256" key="7">
    <source>
        <dbReference type="ARBA" id="ARBA00022989"/>
    </source>
</evidence>
<dbReference type="AlphaFoldDB" id="A0A2B4SLB0"/>
<keyword evidence="6" id="KW-0735">Signal-anchor</keyword>
<dbReference type="GO" id="GO:0016266">
    <property type="term" value="P:protein O-linked glycosylation via N-acetyl-galactosamine"/>
    <property type="evidence" value="ECO:0007669"/>
    <property type="project" value="TreeGrafter"/>
</dbReference>
<dbReference type="STRING" id="50429.A0A2B4SLB0"/>
<comment type="similarity">
    <text evidence="2">Belongs to the glycosyltransferase 8 family.</text>
</comment>
<dbReference type="InterPro" id="IPR002495">
    <property type="entry name" value="Glyco_trans_8"/>
</dbReference>
<dbReference type="EMBL" id="LSMT01000062">
    <property type="protein sequence ID" value="PFX29660.1"/>
    <property type="molecule type" value="Genomic_DNA"/>
</dbReference>
<evidence type="ECO:0000256" key="9">
    <source>
        <dbReference type="ARBA" id="ARBA00023180"/>
    </source>
</evidence>
<keyword evidence="14" id="KW-1185">Reference proteome</keyword>
<dbReference type="GO" id="GO:0140563">
    <property type="term" value="F:UDP-D-xylose:beta-D-glucoside alpha-1,3-D-xylosyltransferase activity"/>
    <property type="evidence" value="ECO:0007669"/>
    <property type="project" value="UniProtKB-EC"/>
</dbReference>
<dbReference type="SUPFAM" id="SSF53448">
    <property type="entry name" value="Nucleotide-diphospho-sugar transferases"/>
    <property type="match status" value="1"/>
</dbReference>
<dbReference type="PANTHER" id="PTHR46012:SF2">
    <property type="entry name" value="IP22168P"/>
    <property type="match status" value="1"/>
</dbReference>
<sequence length="393" mass="44951">MGFKFFSKIAVALGIVLVLVVLLEFVLLTSYVKETDADLPNAKESSNSYDGITDHVATVPSNRKSEPERQQVNYKPNKRISISPSSDIHVSSVICGERSVEATTMLKSTTLFTNRTIQFHVVAEDNLHAELKTIFRKWFSVKSGQVLFKLYSLHFPSGEDAEEWKRLFKPCAAQRLFLLDVLHSVDSVLYLDTDVLMLRPVEDLWNHLKHFDNVQLASMAPESEEKALSWYPRFARHPFYGENGMNSGVMLMNLTRMRGFDWTKKILEAYHKYKPSITWGDQDLLNIVFHAHPGLLYTYTCDWNYRPDHCMYGNNCGVASNKGISVVHGNRGVYHNNKQLFFKAIFMAMRDFKPGDDKRLLLKSLEENMKAVSDPYCGAMAESVLKYPKVLLV</sequence>
<gene>
    <name evidence="13" type="primary">gxylt2</name>
    <name evidence="13" type="ORF">AWC38_SpisGene5532</name>
</gene>
<evidence type="ECO:0000256" key="8">
    <source>
        <dbReference type="ARBA" id="ARBA00023136"/>
    </source>
</evidence>
<name>A0A2B4SLB0_STYPI</name>
<comment type="subcellular location">
    <subcellularLocation>
        <location evidence="1">Membrane</location>
        <topology evidence="1">Single-pass type II membrane protein</topology>
    </subcellularLocation>
</comment>
<evidence type="ECO:0000256" key="6">
    <source>
        <dbReference type="ARBA" id="ARBA00022968"/>
    </source>
</evidence>
<dbReference type="EC" id="2.4.2.42" evidence="11"/>
<protein>
    <recommendedName>
        <fullName evidence="11">UDP-D-xylose:beta-D-glucoside alpha-1,3-D-xylosyltransferase</fullName>
        <ecNumber evidence="11">2.4.2.42</ecNumber>
    </recommendedName>
</protein>
<proteinExistence type="inferred from homology"/>
<evidence type="ECO:0000256" key="3">
    <source>
        <dbReference type="ARBA" id="ARBA00022676"/>
    </source>
</evidence>